<dbReference type="NCBIfam" id="NF008865">
    <property type="entry name" value="PRK11898.1"/>
    <property type="match status" value="1"/>
</dbReference>
<keyword evidence="6" id="KW-0456">Lyase</keyword>
<sequence length="277" mass="30810">MEKTGYLGPRGTFSEEAALSALKINENNLVSYPSAAAVIKAVDDGDVIKQGIVPLENSIEGSVNVTLDTLVFDSSDEVLIQKEIVSNIHHNLIAPAKTSINDIKRVYSHPQAAAQCRKYIKNKLPRADVIASSSTAEAAKIAYEQNNSAAIGTKLASKLYDLEQIDNNIEDFKENKTRFVLIGKEQAKRTGEDKTSIACFIKKDQPGMLLQILQEFADRDINLTKIQSRPTKKALGEYYFWIDLEGHIKDEIVGDLLDCLKHKLRKVRFLGSYPKSK</sequence>
<evidence type="ECO:0000259" key="9">
    <source>
        <dbReference type="PROSITE" id="PS51671"/>
    </source>
</evidence>
<dbReference type="GO" id="GO:0004664">
    <property type="term" value="F:prephenate dehydratase activity"/>
    <property type="evidence" value="ECO:0007669"/>
    <property type="project" value="UniProtKB-EC"/>
</dbReference>
<evidence type="ECO:0000256" key="7">
    <source>
        <dbReference type="ARBA" id="ARBA00047848"/>
    </source>
</evidence>
<dbReference type="GO" id="GO:0005737">
    <property type="term" value="C:cytoplasm"/>
    <property type="evidence" value="ECO:0007669"/>
    <property type="project" value="TreeGrafter"/>
</dbReference>
<dbReference type="SUPFAM" id="SSF53850">
    <property type="entry name" value="Periplasmic binding protein-like II"/>
    <property type="match status" value="1"/>
</dbReference>
<dbReference type="Pfam" id="PF00800">
    <property type="entry name" value="PDT"/>
    <property type="match status" value="1"/>
</dbReference>
<comment type="caution">
    <text evidence="10">The sequence shown here is derived from an EMBL/GenBank/DDBJ whole genome shotgun (WGS) entry which is preliminary data.</text>
</comment>
<dbReference type="PROSITE" id="PS00857">
    <property type="entry name" value="PREPHENATE_DEHYDR_1"/>
    <property type="match status" value="1"/>
</dbReference>
<dbReference type="EC" id="4.2.1.51" evidence="2"/>
<dbReference type="EMBL" id="LAZR01006431">
    <property type="protein sequence ID" value="KKM92164.1"/>
    <property type="molecule type" value="Genomic_DNA"/>
</dbReference>
<comment type="catalytic activity">
    <reaction evidence="7">
        <text>prephenate + H(+) = 3-phenylpyruvate + CO2 + H2O</text>
        <dbReference type="Rhea" id="RHEA:21648"/>
        <dbReference type="ChEBI" id="CHEBI:15377"/>
        <dbReference type="ChEBI" id="CHEBI:15378"/>
        <dbReference type="ChEBI" id="CHEBI:16526"/>
        <dbReference type="ChEBI" id="CHEBI:18005"/>
        <dbReference type="ChEBI" id="CHEBI:29934"/>
        <dbReference type="EC" id="4.2.1.51"/>
    </reaction>
</comment>
<evidence type="ECO:0000256" key="5">
    <source>
        <dbReference type="ARBA" id="ARBA00023222"/>
    </source>
</evidence>
<feature type="domain" description="ACT" evidence="9">
    <location>
        <begin position="197"/>
        <end position="272"/>
    </location>
</feature>
<evidence type="ECO:0000259" key="8">
    <source>
        <dbReference type="PROSITE" id="PS51171"/>
    </source>
</evidence>
<keyword evidence="5" id="KW-0584">Phenylalanine biosynthesis</keyword>
<dbReference type="InterPro" id="IPR045865">
    <property type="entry name" value="ACT-like_dom_sf"/>
</dbReference>
<dbReference type="PROSITE" id="PS51671">
    <property type="entry name" value="ACT"/>
    <property type="match status" value="1"/>
</dbReference>
<name>A0A0F9LB64_9ZZZZ</name>
<dbReference type="Gene3D" id="3.30.70.260">
    <property type="match status" value="1"/>
</dbReference>
<dbReference type="CDD" id="cd04905">
    <property type="entry name" value="ACT_CM-PDT"/>
    <property type="match status" value="1"/>
</dbReference>
<proteinExistence type="predicted"/>
<dbReference type="PROSITE" id="PS51171">
    <property type="entry name" value="PREPHENATE_DEHYDR_3"/>
    <property type="match status" value="1"/>
</dbReference>
<dbReference type="SUPFAM" id="SSF55021">
    <property type="entry name" value="ACT-like"/>
    <property type="match status" value="1"/>
</dbReference>
<organism evidence="10">
    <name type="scientific">marine sediment metagenome</name>
    <dbReference type="NCBI Taxonomy" id="412755"/>
    <lineage>
        <taxon>unclassified sequences</taxon>
        <taxon>metagenomes</taxon>
        <taxon>ecological metagenomes</taxon>
    </lineage>
</organism>
<keyword evidence="4" id="KW-0057">Aromatic amino acid biosynthesis</keyword>
<dbReference type="PANTHER" id="PTHR21022:SF19">
    <property type="entry name" value="PREPHENATE DEHYDRATASE-RELATED"/>
    <property type="match status" value="1"/>
</dbReference>
<dbReference type="InterPro" id="IPR018528">
    <property type="entry name" value="Preph_deHydtase_CS"/>
</dbReference>
<reference evidence="10" key="1">
    <citation type="journal article" date="2015" name="Nature">
        <title>Complex archaea that bridge the gap between prokaryotes and eukaryotes.</title>
        <authorList>
            <person name="Spang A."/>
            <person name="Saw J.H."/>
            <person name="Jorgensen S.L."/>
            <person name="Zaremba-Niedzwiedzka K."/>
            <person name="Martijn J."/>
            <person name="Lind A.E."/>
            <person name="van Eijk R."/>
            <person name="Schleper C."/>
            <person name="Guy L."/>
            <person name="Ettema T.J."/>
        </authorList>
    </citation>
    <scope>NUCLEOTIDE SEQUENCE</scope>
</reference>
<protein>
    <recommendedName>
        <fullName evidence="2">prephenate dehydratase</fullName>
        <ecNumber evidence="2">4.2.1.51</ecNumber>
    </recommendedName>
</protein>
<dbReference type="GO" id="GO:0009094">
    <property type="term" value="P:L-phenylalanine biosynthetic process"/>
    <property type="evidence" value="ECO:0007669"/>
    <property type="project" value="UniProtKB-KW"/>
</dbReference>
<dbReference type="FunFam" id="3.40.190.10:FF:000034">
    <property type="entry name" value="Chorismate mutase/prephenate dehydratase"/>
    <property type="match status" value="1"/>
</dbReference>
<feature type="domain" description="Prephenate dehydratase" evidence="8">
    <location>
        <begin position="3"/>
        <end position="184"/>
    </location>
</feature>
<evidence type="ECO:0000256" key="3">
    <source>
        <dbReference type="ARBA" id="ARBA00022605"/>
    </source>
</evidence>
<evidence type="ECO:0000256" key="1">
    <source>
        <dbReference type="ARBA" id="ARBA00004741"/>
    </source>
</evidence>
<dbReference type="PANTHER" id="PTHR21022">
    <property type="entry name" value="PREPHENATE DEHYDRATASE P PROTEIN"/>
    <property type="match status" value="1"/>
</dbReference>
<gene>
    <name evidence="10" type="ORF">LCGC14_1221210</name>
</gene>
<comment type="pathway">
    <text evidence="1">Amino-acid biosynthesis; L-phenylalanine biosynthesis; phenylpyruvate from prephenate: step 1/1.</text>
</comment>
<dbReference type="InterPro" id="IPR002912">
    <property type="entry name" value="ACT_dom"/>
</dbReference>
<evidence type="ECO:0000256" key="4">
    <source>
        <dbReference type="ARBA" id="ARBA00023141"/>
    </source>
</evidence>
<dbReference type="Pfam" id="PF01842">
    <property type="entry name" value="ACT"/>
    <property type="match status" value="1"/>
</dbReference>
<dbReference type="AlphaFoldDB" id="A0A0F9LB64"/>
<evidence type="ECO:0000313" key="10">
    <source>
        <dbReference type="EMBL" id="KKM92164.1"/>
    </source>
</evidence>
<dbReference type="FunFam" id="3.30.70.260:FF:000012">
    <property type="entry name" value="Prephenate dehydratase"/>
    <property type="match status" value="1"/>
</dbReference>
<evidence type="ECO:0000256" key="6">
    <source>
        <dbReference type="ARBA" id="ARBA00023239"/>
    </source>
</evidence>
<dbReference type="InterPro" id="IPR001086">
    <property type="entry name" value="Preph_deHydtase"/>
</dbReference>
<keyword evidence="3" id="KW-0028">Amino-acid biosynthesis</keyword>
<dbReference type="CDD" id="cd13633">
    <property type="entry name" value="PBP2_Sa-PDT_like"/>
    <property type="match status" value="1"/>
</dbReference>
<dbReference type="Gene3D" id="3.40.190.10">
    <property type="entry name" value="Periplasmic binding protein-like II"/>
    <property type="match status" value="2"/>
</dbReference>
<evidence type="ECO:0000256" key="2">
    <source>
        <dbReference type="ARBA" id="ARBA00013147"/>
    </source>
</evidence>
<accession>A0A0F9LB64</accession>